<comment type="subcellular location">
    <subcellularLocation>
        <location evidence="1">Cell membrane</location>
        <topology evidence="1">Multi-pass membrane protein</topology>
    </subcellularLocation>
</comment>
<evidence type="ECO:0000313" key="7">
    <source>
        <dbReference type="EMBL" id="RXJ60635.1"/>
    </source>
</evidence>
<feature type="transmembrane region" description="Helical" evidence="6">
    <location>
        <begin position="268"/>
        <end position="289"/>
    </location>
</feature>
<dbReference type="EMBL" id="PDKN01000001">
    <property type="protein sequence ID" value="RXJ60635.1"/>
    <property type="molecule type" value="Genomic_DNA"/>
</dbReference>
<comment type="caution">
    <text evidence="7">The sequence shown here is derived from an EMBL/GenBank/DDBJ whole genome shotgun (WGS) entry which is preliminary data.</text>
</comment>
<dbReference type="OrthoDB" id="5372305at2"/>
<dbReference type="AlphaFoldDB" id="A0A4Q0XUL4"/>
<keyword evidence="3 6" id="KW-0812">Transmembrane</keyword>
<dbReference type="GO" id="GO:0043190">
    <property type="term" value="C:ATP-binding cassette (ABC) transporter complex"/>
    <property type="evidence" value="ECO:0007669"/>
    <property type="project" value="TreeGrafter"/>
</dbReference>
<keyword evidence="8" id="KW-1185">Reference proteome</keyword>
<evidence type="ECO:0000256" key="4">
    <source>
        <dbReference type="ARBA" id="ARBA00022989"/>
    </source>
</evidence>
<dbReference type="PANTHER" id="PTHR33529">
    <property type="entry name" value="SLR0882 PROTEIN-RELATED"/>
    <property type="match status" value="1"/>
</dbReference>
<dbReference type="InterPro" id="IPR005495">
    <property type="entry name" value="LptG/LptF_permease"/>
</dbReference>
<reference evidence="7 8" key="1">
    <citation type="submission" date="2017-10" db="EMBL/GenBank/DDBJ databases">
        <title>Genomics of the genus Arcobacter.</title>
        <authorList>
            <person name="Perez-Cataluna A."/>
            <person name="Figueras M.J."/>
        </authorList>
    </citation>
    <scope>NUCLEOTIDE SEQUENCE [LARGE SCALE GENOMIC DNA]</scope>
    <source>
        <strain evidence="7 8">CECT 8987</strain>
    </source>
</reference>
<feature type="transmembrane region" description="Helical" evidence="6">
    <location>
        <begin position="301"/>
        <end position="320"/>
    </location>
</feature>
<feature type="transmembrane region" description="Helical" evidence="6">
    <location>
        <begin position="332"/>
        <end position="349"/>
    </location>
</feature>
<gene>
    <name evidence="7" type="ORF">CRV04_01090</name>
</gene>
<evidence type="ECO:0000256" key="6">
    <source>
        <dbReference type="SAM" id="Phobius"/>
    </source>
</evidence>
<feature type="transmembrane region" description="Helical" evidence="6">
    <location>
        <begin position="12"/>
        <end position="30"/>
    </location>
</feature>
<feature type="transmembrane region" description="Helical" evidence="6">
    <location>
        <begin position="99"/>
        <end position="121"/>
    </location>
</feature>
<evidence type="ECO:0000256" key="2">
    <source>
        <dbReference type="ARBA" id="ARBA00022475"/>
    </source>
</evidence>
<feature type="transmembrane region" description="Helical" evidence="6">
    <location>
        <begin position="50"/>
        <end position="78"/>
    </location>
</feature>
<sequence>MNLLTKYLLIKYAKNFIIVLVSLELFFVGIDFLQNFKDIPNSANLQLLYILYNSFFTLTLTLPLSLVFAWILTLIILIKNNEFVAFLSLGNRPISIYRPVIISALFLLGILVGMQATPLAYSYDQKNKIMEGEYFTSTKSDIFLKYNDYFVYFQRFFPLDKRAESIHIFKINGYDVVESIVAKKAYFQNNRWYITDAKIVKKPATLTWEEAKMTIQYEKFLHTLEGFKPKILDNVYESKSAFSIIDAVYALILLKSQEVNTDSIRASLYYQVFIPFFILPVIAIIFAFTSINSRFFNVGKFASVSIFFTLIVWGLFFMLHKFSKGGIIMPEIAILLPLLLWFIASYFIFKKRIHQY</sequence>
<keyword evidence="4 6" id="KW-1133">Transmembrane helix</keyword>
<keyword evidence="5 6" id="KW-0472">Membrane</keyword>
<organism evidence="7 8">
    <name type="scientific">Candidatus Marinarcus aquaticus</name>
    <dbReference type="NCBI Taxonomy" id="2044504"/>
    <lineage>
        <taxon>Bacteria</taxon>
        <taxon>Pseudomonadati</taxon>
        <taxon>Campylobacterota</taxon>
        <taxon>Epsilonproteobacteria</taxon>
        <taxon>Campylobacterales</taxon>
        <taxon>Arcobacteraceae</taxon>
        <taxon>Candidatus Marinarcus</taxon>
    </lineage>
</organism>
<evidence type="ECO:0000256" key="3">
    <source>
        <dbReference type="ARBA" id="ARBA00022692"/>
    </source>
</evidence>
<evidence type="ECO:0000256" key="5">
    <source>
        <dbReference type="ARBA" id="ARBA00023136"/>
    </source>
</evidence>
<dbReference type="GO" id="GO:0015920">
    <property type="term" value="P:lipopolysaccharide transport"/>
    <property type="evidence" value="ECO:0007669"/>
    <property type="project" value="TreeGrafter"/>
</dbReference>
<keyword evidence="2" id="KW-1003">Cell membrane</keyword>
<evidence type="ECO:0000256" key="1">
    <source>
        <dbReference type="ARBA" id="ARBA00004651"/>
    </source>
</evidence>
<dbReference type="Proteomes" id="UP000290657">
    <property type="component" value="Unassembled WGS sequence"/>
</dbReference>
<dbReference type="Pfam" id="PF03739">
    <property type="entry name" value="LptF_LptG"/>
    <property type="match status" value="1"/>
</dbReference>
<protein>
    <submittedName>
        <fullName evidence="7">Permease</fullName>
    </submittedName>
</protein>
<dbReference type="PANTHER" id="PTHR33529:SF6">
    <property type="entry name" value="YJGP_YJGQ FAMILY PERMEASE"/>
    <property type="match status" value="1"/>
</dbReference>
<accession>A0A4Q0XUL4</accession>
<proteinExistence type="predicted"/>
<name>A0A4Q0XUL4_9BACT</name>
<dbReference type="RefSeq" id="WP_128994769.1">
    <property type="nucleotide sequence ID" value="NZ_PDKN01000001.1"/>
</dbReference>
<evidence type="ECO:0000313" key="8">
    <source>
        <dbReference type="Proteomes" id="UP000290657"/>
    </source>
</evidence>